<dbReference type="Proteomes" id="UP000002287">
    <property type="component" value="Chromosome 1"/>
</dbReference>
<evidence type="ECO:0000313" key="2">
    <source>
        <dbReference type="EMBL" id="ABO55115.1"/>
    </source>
</evidence>
<protein>
    <submittedName>
        <fullName evidence="2">Uncharacterized protein</fullName>
    </submittedName>
</protein>
<organism evidence="2 3">
    <name type="scientific">Burkholderia vietnamiensis (strain G4 / LMG 22486)</name>
    <name type="common">Burkholderia cepacia (strain R1808)</name>
    <dbReference type="NCBI Taxonomy" id="269482"/>
    <lineage>
        <taxon>Bacteria</taxon>
        <taxon>Pseudomonadati</taxon>
        <taxon>Pseudomonadota</taxon>
        <taxon>Betaproteobacteria</taxon>
        <taxon>Burkholderiales</taxon>
        <taxon>Burkholderiaceae</taxon>
        <taxon>Burkholderia</taxon>
        <taxon>Burkholderia cepacia complex</taxon>
    </lineage>
</organism>
<proteinExistence type="predicted"/>
<evidence type="ECO:0000313" key="3">
    <source>
        <dbReference type="Proteomes" id="UP000002287"/>
    </source>
</evidence>
<sequence>MVEKRLTFDGLTISKMNEFAHVADRPTRTVCRAHEHATIARLSARGTRCPGRKNKRPARNAGRFGSWGDGHDGPLSRPV</sequence>
<dbReference type="EMBL" id="CP000614">
    <property type="protein sequence ID" value="ABO55115.1"/>
    <property type="molecule type" value="Genomic_DNA"/>
</dbReference>
<dbReference type="AlphaFoldDB" id="A4JFR2"/>
<accession>A4JFR2</accession>
<name>A4JFR2_BURVG</name>
<gene>
    <name evidence="2" type="ordered locus">Bcep1808_2113</name>
</gene>
<dbReference type="HOGENOM" id="CLU_2599353_0_0_4"/>
<evidence type="ECO:0000256" key="1">
    <source>
        <dbReference type="SAM" id="MobiDB-lite"/>
    </source>
</evidence>
<reference evidence="3" key="1">
    <citation type="submission" date="2007-03" db="EMBL/GenBank/DDBJ databases">
        <title>Complete sequence of chromosome 1 of Burkholderia vietnamiensis G4.</title>
        <authorList>
            <consortium name="US DOE Joint Genome Institute"/>
            <person name="Copeland A."/>
            <person name="Lucas S."/>
            <person name="Lapidus A."/>
            <person name="Barry K."/>
            <person name="Detter J.C."/>
            <person name="Glavina del Rio T."/>
            <person name="Hammon N."/>
            <person name="Israni S."/>
            <person name="Dalin E."/>
            <person name="Tice H."/>
            <person name="Pitluck S."/>
            <person name="Chain P."/>
            <person name="Malfatti S."/>
            <person name="Shin M."/>
            <person name="Vergez L."/>
            <person name="Schmutz J."/>
            <person name="Larimer F."/>
            <person name="Land M."/>
            <person name="Hauser L."/>
            <person name="Kyrpides N."/>
            <person name="Tiedje J."/>
            <person name="Richardson P."/>
        </authorList>
    </citation>
    <scope>NUCLEOTIDE SEQUENCE [LARGE SCALE GENOMIC DNA]</scope>
    <source>
        <strain evidence="3">G4 / LMG 22486</strain>
    </source>
</reference>
<dbReference type="KEGG" id="bvi:Bcep1808_2113"/>
<feature type="compositionally biased region" description="Basic and acidic residues" evidence="1">
    <location>
        <begin position="69"/>
        <end position="79"/>
    </location>
</feature>
<feature type="region of interest" description="Disordered" evidence="1">
    <location>
        <begin position="46"/>
        <end position="79"/>
    </location>
</feature>